<gene>
    <name evidence="2" type="primary">R3hcc1</name>
    <name evidence="2" type="ORF">SDJN03_16810</name>
</gene>
<reference evidence="2 3" key="1">
    <citation type="journal article" date="2021" name="Hortic Res">
        <title>The domestication of Cucurbita argyrosperma as revealed by the genome of its wild relative.</title>
        <authorList>
            <person name="Barrera-Redondo J."/>
            <person name="Sanchez-de la Vega G."/>
            <person name="Aguirre-Liguori J.A."/>
            <person name="Castellanos-Morales G."/>
            <person name="Gutierrez-Guerrero Y.T."/>
            <person name="Aguirre-Dugua X."/>
            <person name="Aguirre-Planter E."/>
            <person name="Tenaillon M.I."/>
            <person name="Lira-Saade R."/>
            <person name="Eguiarte L.E."/>
        </authorList>
    </citation>
    <scope>NUCLEOTIDE SEQUENCE [LARGE SCALE GENOMIC DNA]</scope>
    <source>
        <strain evidence="2">JBR-2021</strain>
    </source>
</reference>
<dbReference type="EMBL" id="JAGKQH010000011">
    <property type="protein sequence ID" value="KAG6588245.1"/>
    <property type="molecule type" value="Genomic_DNA"/>
</dbReference>
<proteinExistence type="predicted"/>
<sequence length="495" mass="54600">MESNEAKDIEEEMKRRIHDWREISDDLVASGDTYAAISLLQSVIRYLHTTDLSDRVLRSAIALSHLSRLYASIRPVFLVDDIAPKASKSQVSSSVGDAKIVEDDRPSPSSDSVDEASVQTGNLDHSRGSAKRAQSYIGSWDDDDEDWETRTDLLPCDFVRRKREQQYLAEGKETKFRTTRQYGRGKFAWTKRESCSDKLSDSSTIINDTNSKDASQVLEAENAPQVLEAENAPQVLEAENAPQVLEAENAPQVLEAETAPQVLEAENAPHVLEGEDASHVLQGEDTPQVLQGEDAPQVLQGEDAPQVLKGEHAPQVLQGEDAPQVLQGEDVPQVLQGEDAPQVLQGEDAPQVLQAEDAPQVLKHYSTQHVLVLADLPPTTRTIELERLLGRCMNSGVLLRWVNESVVVVVFQTPSAALEALNRIRSPFTARILDENDTLLSSISPSDLEPAKLRPKTDVRIARRLIAQGLGLRFPDFPTAFAMKGLRKLEEGTTS</sequence>
<feature type="non-terminal residue" evidence="2">
    <location>
        <position position="1"/>
    </location>
</feature>
<name>A0AAV6MV65_9ROSI</name>
<dbReference type="PANTHER" id="PTHR21678">
    <property type="entry name" value="GROWTH INHIBITION AND DIFFERENTIATION RELATED PROTEIN 88"/>
    <property type="match status" value="1"/>
</dbReference>
<evidence type="ECO:0000256" key="1">
    <source>
        <dbReference type="SAM" id="MobiDB-lite"/>
    </source>
</evidence>
<keyword evidence="3" id="KW-1185">Reference proteome</keyword>
<evidence type="ECO:0000313" key="3">
    <source>
        <dbReference type="Proteomes" id="UP000685013"/>
    </source>
</evidence>
<accession>A0AAV6MV65</accession>
<dbReference type="Proteomes" id="UP000685013">
    <property type="component" value="Chromosome 11"/>
</dbReference>
<evidence type="ECO:0000313" key="2">
    <source>
        <dbReference type="EMBL" id="KAG6588245.1"/>
    </source>
</evidence>
<protein>
    <submittedName>
        <fullName evidence="2">R3H and coiled-coil domain-containing protein 1</fullName>
    </submittedName>
</protein>
<dbReference type="PANTHER" id="PTHR21678:SF0">
    <property type="entry name" value="C3H1-TYPE DOMAIN-CONTAINING PROTEIN"/>
    <property type="match status" value="1"/>
</dbReference>
<dbReference type="InterPro" id="IPR039884">
    <property type="entry name" value="R3HC1/R3HCL"/>
</dbReference>
<feature type="region of interest" description="Disordered" evidence="1">
    <location>
        <begin position="93"/>
        <end position="130"/>
    </location>
</feature>
<comment type="caution">
    <text evidence="2">The sequence shown here is derived from an EMBL/GenBank/DDBJ whole genome shotgun (WGS) entry which is preliminary data.</text>
</comment>
<dbReference type="AlphaFoldDB" id="A0AAV6MV65"/>
<organism evidence="2 3">
    <name type="scientific">Cucurbita argyrosperma subsp. sororia</name>
    <dbReference type="NCBI Taxonomy" id="37648"/>
    <lineage>
        <taxon>Eukaryota</taxon>
        <taxon>Viridiplantae</taxon>
        <taxon>Streptophyta</taxon>
        <taxon>Embryophyta</taxon>
        <taxon>Tracheophyta</taxon>
        <taxon>Spermatophyta</taxon>
        <taxon>Magnoliopsida</taxon>
        <taxon>eudicotyledons</taxon>
        <taxon>Gunneridae</taxon>
        <taxon>Pentapetalae</taxon>
        <taxon>rosids</taxon>
        <taxon>fabids</taxon>
        <taxon>Cucurbitales</taxon>
        <taxon>Cucurbitaceae</taxon>
        <taxon>Cucurbiteae</taxon>
        <taxon>Cucurbita</taxon>
    </lineage>
</organism>